<name>A0A9P5ZR24_PLEER</name>
<dbReference type="AlphaFoldDB" id="A0A9P5ZR24"/>
<protein>
    <submittedName>
        <fullName evidence="1">Uncharacterized protein</fullName>
    </submittedName>
</protein>
<proteinExistence type="predicted"/>
<evidence type="ECO:0000313" key="2">
    <source>
        <dbReference type="Proteomes" id="UP000807025"/>
    </source>
</evidence>
<keyword evidence="2" id="KW-1185">Reference proteome</keyword>
<dbReference type="EMBL" id="MU154615">
    <property type="protein sequence ID" value="KAF9491608.1"/>
    <property type="molecule type" value="Genomic_DNA"/>
</dbReference>
<evidence type="ECO:0000313" key="1">
    <source>
        <dbReference type="EMBL" id="KAF9491608.1"/>
    </source>
</evidence>
<organism evidence="1 2">
    <name type="scientific">Pleurotus eryngii</name>
    <name type="common">Boletus of the steppes</name>
    <dbReference type="NCBI Taxonomy" id="5323"/>
    <lineage>
        <taxon>Eukaryota</taxon>
        <taxon>Fungi</taxon>
        <taxon>Dikarya</taxon>
        <taxon>Basidiomycota</taxon>
        <taxon>Agaricomycotina</taxon>
        <taxon>Agaricomycetes</taxon>
        <taxon>Agaricomycetidae</taxon>
        <taxon>Agaricales</taxon>
        <taxon>Pleurotineae</taxon>
        <taxon>Pleurotaceae</taxon>
        <taxon>Pleurotus</taxon>
    </lineage>
</organism>
<accession>A0A9P5ZR24</accession>
<dbReference type="Proteomes" id="UP000807025">
    <property type="component" value="Unassembled WGS sequence"/>
</dbReference>
<sequence length="90" mass="10405">MGPHISNHNWSSHLYLFHDHTFSLPSFPLHRCSCLLLLIIHFFSPPLIASLPTHVSFFPNLRITLLSYPLASTLEFTSLKTFRRLFIVLS</sequence>
<gene>
    <name evidence="1" type="ORF">BDN71DRAFT_1298926</name>
</gene>
<comment type="caution">
    <text evidence="1">The sequence shown here is derived from an EMBL/GenBank/DDBJ whole genome shotgun (WGS) entry which is preliminary data.</text>
</comment>
<reference evidence="1" key="1">
    <citation type="submission" date="2020-11" db="EMBL/GenBank/DDBJ databases">
        <authorList>
            <consortium name="DOE Joint Genome Institute"/>
            <person name="Ahrendt S."/>
            <person name="Riley R."/>
            <person name="Andreopoulos W."/>
            <person name="Labutti K."/>
            <person name="Pangilinan J."/>
            <person name="Ruiz-Duenas F.J."/>
            <person name="Barrasa J.M."/>
            <person name="Sanchez-Garcia M."/>
            <person name="Camarero S."/>
            <person name="Miyauchi S."/>
            <person name="Serrano A."/>
            <person name="Linde D."/>
            <person name="Babiker R."/>
            <person name="Drula E."/>
            <person name="Ayuso-Fernandez I."/>
            <person name="Pacheco R."/>
            <person name="Padilla G."/>
            <person name="Ferreira P."/>
            <person name="Barriuso J."/>
            <person name="Kellner H."/>
            <person name="Castanera R."/>
            <person name="Alfaro M."/>
            <person name="Ramirez L."/>
            <person name="Pisabarro A.G."/>
            <person name="Kuo A."/>
            <person name="Tritt A."/>
            <person name="Lipzen A."/>
            <person name="He G."/>
            <person name="Yan M."/>
            <person name="Ng V."/>
            <person name="Cullen D."/>
            <person name="Martin F."/>
            <person name="Rosso M.-N."/>
            <person name="Henrissat B."/>
            <person name="Hibbett D."/>
            <person name="Martinez A.T."/>
            <person name="Grigoriev I.V."/>
        </authorList>
    </citation>
    <scope>NUCLEOTIDE SEQUENCE</scope>
    <source>
        <strain evidence="1">ATCC 90797</strain>
    </source>
</reference>